<comment type="caution">
    <text evidence="2">The sequence shown here is derived from an EMBL/GenBank/DDBJ whole genome shotgun (WGS) entry which is preliminary data.</text>
</comment>
<reference evidence="2" key="1">
    <citation type="journal article" date="2021" name="Front. Mar. Sci.">
        <title>Genomes of Diverse Isolates of Prochlorococcus High-Light-Adapted Clade II in the Western Pacific Ocean.</title>
        <authorList>
            <person name="Yan W."/>
            <person name="Feng X."/>
            <person name="Zhang W."/>
            <person name="Nawaz M.Z."/>
            <person name="Luo T."/>
            <person name="Zhang R."/>
            <person name="Jiao N."/>
        </authorList>
    </citation>
    <scope>NUCLEOTIDE SEQUENCE</scope>
    <source>
        <strain evidence="2">CUG1433</strain>
    </source>
</reference>
<dbReference type="Proteomes" id="UP000668060">
    <property type="component" value="Unassembled WGS sequence"/>
</dbReference>
<sequence>MTKRLIKRLKNIQDKFFKKEISYEYSNNLDFDREFIKAKNKASFIGQLCQLVGGIFIFFGIIFTIAFMFIGEFESDAQFDYIRNSFVLALSGLFFIAIGSMVTNIKRQTALIALQIWSNVPID</sequence>
<feature type="transmembrane region" description="Helical" evidence="1">
    <location>
        <begin position="48"/>
        <end position="70"/>
    </location>
</feature>
<keyword evidence="1" id="KW-0812">Transmembrane</keyword>
<organism evidence="2 3">
    <name type="scientific">Prochlorococcus marinus CUG1433</name>
    <dbReference type="NCBI Taxonomy" id="2774506"/>
    <lineage>
        <taxon>Bacteria</taxon>
        <taxon>Bacillati</taxon>
        <taxon>Cyanobacteriota</taxon>
        <taxon>Cyanophyceae</taxon>
        <taxon>Synechococcales</taxon>
        <taxon>Prochlorococcaceae</taxon>
        <taxon>Prochlorococcus</taxon>
    </lineage>
</organism>
<evidence type="ECO:0000256" key="1">
    <source>
        <dbReference type="SAM" id="Phobius"/>
    </source>
</evidence>
<name>A0A9D9BWR5_PROMR</name>
<evidence type="ECO:0000313" key="3">
    <source>
        <dbReference type="Proteomes" id="UP000668060"/>
    </source>
</evidence>
<keyword evidence="1" id="KW-1133">Transmembrane helix</keyword>
<feature type="transmembrane region" description="Helical" evidence="1">
    <location>
        <begin position="82"/>
        <end position="102"/>
    </location>
</feature>
<dbReference type="EMBL" id="JAEPLN010000004">
    <property type="protein sequence ID" value="MBO6972188.1"/>
    <property type="molecule type" value="Genomic_DNA"/>
</dbReference>
<protein>
    <submittedName>
        <fullName evidence="2">Uncharacterized protein</fullName>
    </submittedName>
</protein>
<gene>
    <name evidence="2" type="ORF">JJ842_09705</name>
</gene>
<dbReference type="AlphaFoldDB" id="A0A9D9BWR5"/>
<evidence type="ECO:0000313" key="2">
    <source>
        <dbReference type="EMBL" id="MBO6972188.1"/>
    </source>
</evidence>
<keyword evidence="1" id="KW-0472">Membrane</keyword>
<proteinExistence type="predicted"/>
<accession>A0A9D9BWR5</accession>